<evidence type="ECO:0000313" key="4">
    <source>
        <dbReference type="Proteomes" id="UP000494261"/>
    </source>
</evidence>
<feature type="domain" description="Phage terminase large subunit N-terminal" evidence="1">
    <location>
        <begin position="69"/>
        <end position="271"/>
    </location>
</feature>
<accession>A0A6P2N512</accession>
<evidence type="ECO:0000259" key="1">
    <source>
        <dbReference type="Pfam" id="PF04466"/>
    </source>
</evidence>
<proteinExistence type="predicted"/>
<evidence type="ECO:0000259" key="2">
    <source>
        <dbReference type="Pfam" id="PF17288"/>
    </source>
</evidence>
<dbReference type="Gene3D" id="3.30.420.280">
    <property type="match status" value="1"/>
</dbReference>
<dbReference type="PANTHER" id="PTHR39184">
    <property type="match status" value="1"/>
</dbReference>
<dbReference type="InterPro" id="IPR052380">
    <property type="entry name" value="Viral_DNA_packaging_terminase"/>
</dbReference>
<dbReference type="Gene3D" id="3.40.50.300">
    <property type="entry name" value="P-loop containing nucleotide triphosphate hydrolases"/>
    <property type="match status" value="1"/>
</dbReference>
<dbReference type="AlphaFoldDB" id="A0A6P2N512"/>
<reference evidence="3 4" key="1">
    <citation type="submission" date="2019-09" db="EMBL/GenBank/DDBJ databases">
        <authorList>
            <person name="Depoorter E."/>
        </authorList>
    </citation>
    <scope>NUCLEOTIDE SEQUENCE [LARGE SCALE GENOMIC DNA]</scope>
    <source>
        <strain evidence="3">LMG 13014</strain>
    </source>
</reference>
<dbReference type="InterPro" id="IPR035412">
    <property type="entry name" value="Terminase_L_N"/>
</dbReference>
<dbReference type="Pfam" id="PF04466">
    <property type="entry name" value="Terminase_3"/>
    <property type="match status" value="1"/>
</dbReference>
<name>A0A6P2N512_9BURK</name>
<dbReference type="PANTHER" id="PTHR39184:SF1">
    <property type="entry name" value="PBSX PHAGE TERMINASE LARGE SUBUNIT"/>
    <property type="match status" value="1"/>
</dbReference>
<feature type="domain" description="Phage terminase large subunit C-terminal" evidence="2">
    <location>
        <begin position="373"/>
        <end position="466"/>
    </location>
</feature>
<evidence type="ECO:0000313" key="3">
    <source>
        <dbReference type="EMBL" id="VWB88490.1"/>
    </source>
</evidence>
<protein>
    <submittedName>
        <fullName evidence="3">Phage terminase large subunit</fullName>
    </submittedName>
</protein>
<dbReference type="InterPro" id="IPR027417">
    <property type="entry name" value="P-loop_NTPase"/>
</dbReference>
<dbReference type="Proteomes" id="UP000494261">
    <property type="component" value="Unassembled WGS sequence"/>
</dbReference>
<dbReference type="Pfam" id="PF17288">
    <property type="entry name" value="Terminase_3C"/>
    <property type="match status" value="1"/>
</dbReference>
<gene>
    <name evidence="3" type="ORF">BLA13014_04096</name>
</gene>
<dbReference type="InterPro" id="IPR006437">
    <property type="entry name" value="Phage_terminase_lsu"/>
</dbReference>
<dbReference type="InterPro" id="IPR035413">
    <property type="entry name" value="Terminase_L_C"/>
</dbReference>
<dbReference type="RefSeq" id="WP_175023818.1">
    <property type="nucleotide sequence ID" value="NZ_CABVQC010000028.1"/>
</dbReference>
<dbReference type="NCBIfam" id="TIGR01547">
    <property type="entry name" value="phage_term_2"/>
    <property type="match status" value="1"/>
</dbReference>
<organism evidence="3 4">
    <name type="scientific">Burkholderia aenigmatica</name>
    <dbReference type="NCBI Taxonomy" id="2015348"/>
    <lineage>
        <taxon>Bacteria</taxon>
        <taxon>Pseudomonadati</taxon>
        <taxon>Pseudomonadota</taxon>
        <taxon>Betaproteobacteria</taxon>
        <taxon>Burkholderiales</taxon>
        <taxon>Burkholderiaceae</taxon>
        <taxon>Burkholderia</taxon>
        <taxon>Burkholderia cepacia complex</taxon>
    </lineage>
</organism>
<dbReference type="EMBL" id="CABVQC010000028">
    <property type="protein sequence ID" value="VWB88490.1"/>
    <property type="molecule type" value="Genomic_DNA"/>
</dbReference>
<sequence length="489" mass="55835">MTRRRISRGAIDRVERYFKGIATKAEPAVFGICNMQREVIKRVDVAGNETDAEPTVLIPEKLERLIYPKRMKIVYGGRGSAKTRTVVSILTAQASARRERVLCLREIQNSIEESSHAELSEEIERRDLSGSFVVGKKSIRVPATRSSFSFRGLYRNVNGIKGFARSTKAWVDEAEGVSRDSWGVLLPTVREPGSEIWVTFNPNRETDPTWVDLIGPYAEQLDEDGCYEDDDVLIIRANYTDNPWFTEELELERSKMERTDLDRYRWIWLGKFNRRSDELIFAGKWRVEEFETPANARFFFGADWGFAVDPTTLNRCWVRGNDLMIDFEAHGKQTDLDEIWKLFAGRDGMRPEQVKQWKGADDRKYPGIPAARKWKIKADCSRPETIAHVAKQGFNIGPAAKWGGSVEDGIAFLRGFDAIIIHKRCVKTKEEFENYSYKVDKTTGDVLPIIVDKWNHHIDGIRYSMDGFIRGRGNGLNISADAINAMSTA</sequence>